<evidence type="ECO:0000256" key="8">
    <source>
        <dbReference type="ARBA" id="ARBA00022723"/>
    </source>
</evidence>
<comment type="cofactor">
    <cofactor evidence="2">
        <name>[4Fe-4S] cluster</name>
        <dbReference type="ChEBI" id="CHEBI:49883"/>
    </cofactor>
</comment>
<evidence type="ECO:0000256" key="12">
    <source>
        <dbReference type="ARBA" id="ARBA00023291"/>
    </source>
</evidence>
<dbReference type="Pfam" id="PF13183">
    <property type="entry name" value="Fer4_8"/>
    <property type="match status" value="1"/>
</dbReference>
<accession>A0A2Z4Y302</accession>
<evidence type="ECO:0000256" key="7">
    <source>
        <dbReference type="ARBA" id="ARBA00022714"/>
    </source>
</evidence>
<dbReference type="FunFam" id="1.10.1060.10:FF:000005">
    <property type="entry name" value="Succinate dehydrogenase iron-sulfur subunit"/>
    <property type="match status" value="1"/>
</dbReference>
<evidence type="ECO:0000256" key="2">
    <source>
        <dbReference type="ARBA" id="ARBA00001966"/>
    </source>
</evidence>
<dbReference type="KEGG" id="schv:BRCON_0509"/>
<dbReference type="EMBL" id="CP030759">
    <property type="protein sequence ID" value="AXA35286.1"/>
    <property type="molecule type" value="Genomic_DNA"/>
</dbReference>
<keyword evidence="8" id="KW-0479">Metal-binding</keyword>
<dbReference type="EC" id="1.3.5.1" evidence="4"/>
<dbReference type="InterPro" id="IPR017900">
    <property type="entry name" value="4Fe4S_Fe_S_CS"/>
</dbReference>
<organism evidence="15 16">
    <name type="scientific">Sumerlaea chitinivorans</name>
    <dbReference type="NCBI Taxonomy" id="2250252"/>
    <lineage>
        <taxon>Bacteria</taxon>
        <taxon>Candidatus Sumerlaeota</taxon>
        <taxon>Candidatus Sumerlaeia</taxon>
        <taxon>Candidatus Sumerlaeales</taxon>
        <taxon>Candidatus Sumerlaeaceae</taxon>
        <taxon>Candidatus Sumerlaea</taxon>
    </lineage>
</organism>
<dbReference type="GO" id="GO:0006099">
    <property type="term" value="P:tricarboxylic acid cycle"/>
    <property type="evidence" value="ECO:0007669"/>
    <property type="project" value="UniProtKB-KW"/>
</dbReference>
<evidence type="ECO:0000256" key="10">
    <source>
        <dbReference type="ARBA" id="ARBA00023004"/>
    </source>
</evidence>
<comment type="cofactor">
    <cofactor evidence="1">
        <name>[3Fe-4S] cluster</name>
        <dbReference type="ChEBI" id="CHEBI:21137"/>
    </cofactor>
</comment>
<evidence type="ECO:0000256" key="4">
    <source>
        <dbReference type="ARBA" id="ARBA00012792"/>
    </source>
</evidence>
<dbReference type="Proteomes" id="UP000262583">
    <property type="component" value="Chromosome"/>
</dbReference>
<protein>
    <recommendedName>
        <fullName evidence="4">succinate dehydrogenase</fullName>
        <ecNumber evidence="4">1.3.5.1</ecNumber>
    </recommendedName>
</protein>
<evidence type="ECO:0000256" key="6">
    <source>
        <dbReference type="ARBA" id="ARBA00022532"/>
    </source>
</evidence>
<keyword evidence="10" id="KW-0408">Iron</keyword>
<evidence type="ECO:0000256" key="5">
    <source>
        <dbReference type="ARBA" id="ARBA00022485"/>
    </source>
</evidence>
<gene>
    <name evidence="15" type="ORF">BRCON_0509</name>
</gene>
<keyword evidence="9" id="KW-0560">Oxidoreductase</keyword>
<name>A0A2Z4Y302_SUMC1</name>
<dbReference type="Gene3D" id="3.10.20.30">
    <property type="match status" value="1"/>
</dbReference>
<comment type="cofactor">
    <cofactor evidence="13">
        <name>[2Fe-2S] cluster</name>
        <dbReference type="ChEBI" id="CHEBI:190135"/>
    </cofactor>
</comment>
<keyword evidence="6" id="KW-0816">Tricarboxylic acid cycle</keyword>
<dbReference type="NCBIfam" id="TIGR00384">
    <property type="entry name" value="dhsB"/>
    <property type="match status" value="1"/>
</dbReference>
<dbReference type="GO" id="GO:0009055">
    <property type="term" value="F:electron transfer activity"/>
    <property type="evidence" value="ECO:0007669"/>
    <property type="project" value="InterPro"/>
</dbReference>
<proteinExistence type="inferred from homology"/>
<dbReference type="GO" id="GO:0051538">
    <property type="term" value="F:3 iron, 4 sulfur cluster binding"/>
    <property type="evidence" value="ECO:0007669"/>
    <property type="project" value="UniProtKB-KW"/>
</dbReference>
<dbReference type="SUPFAM" id="SSF54292">
    <property type="entry name" value="2Fe-2S ferredoxin-like"/>
    <property type="match status" value="1"/>
</dbReference>
<dbReference type="InterPro" id="IPR012675">
    <property type="entry name" value="Beta-grasp_dom_sf"/>
</dbReference>
<dbReference type="SUPFAM" id="SSF46548">
    <property type="entry name" value="alpha-helical ferredoxin"/>
    <property type="match status" value="1"/>
</dbReference>
<dbReference type="InterPro" id="IPR017896">
    <property type="entry name" value="4Fe4S_Fe-S-bd"/>
</dbReference>
<dbReference type="GO" id="GO:0051539">
    <property type="term" value="F:4 iron, 4 sulfur cluster binding"/>
    <property type="evidence" value="ECO:0007669"/>
    <property type="project" value="UniProtKB-KW"/>
</dbReference>
<feature type="domain" description="4Fe-4S ferredoxin-type" evidence="14">
    <location>
        <begin position="160"/>
        <end position="191"/>
    </location>
</feature>
<evidence type="ECO:0000259" key="14">
    <source>
        <dbReference type="PROSITE" id="PS51379"/>
    </source>
</evidence>
<dbReference type="InterPro" id="IPR050573">
    <property type="entry name" value="SDH/FRD_Iron-Sulfur"/>
</dbReference>
<dbReference type="Pfam" id="PF13085">
    <property type="entry name" value="Fer2_3"/>
    <property type="match status" value="1"/>
</dbReference>
<keyword evidence="5" id="KW-0004">4Fe-4S</keyword>
<keyword evidence="12" id="KW-0003">3Fe-4S</keyword>
<dbReference type="PROSITE" id="PS00198">
    <property type="entry name" value="4FE4S_FER_1"/>
    <property type="match status" value="1"/>
</dbReference>
<dbReference type="GO" id="GO:0022904">
    <property type="term" value="P:respiratory electron transport chain"/>
    <property type="evidence" value="ECO:0007669"/>
    <property type="project" value="TreeGrafter"/>
</dbReference>
<reference evidence="15 16" key="1">
    <citation type="submission" date="2018-05" db="EMBL/GenBank/DDBJ databases">
        <title>A metagenomic window into the 2 km-deep terrestrial subsurface aquifer revealed taxonomically and functionally diverse microbial community comprising novel uncultured bacterial lineages.</title>
        <authorList>
            <person name="Kadnikov V.V."/>
            <person name="Mardanov A.V."/>
            <person name="Beletsky A.V."/>
            <person name="Banks D."/>
            <person name="Pimenov N.V."/>
            <person name="Frank Y.A."/>
            <person name="Karnachuk O.V."/>
            <person name="Ravin N.V."/>
        </authorList>
    </citation>
    <scope>NUCLEOTIDE SEQUENCE [LARGE SCALE GENOMIC DNA]</scope>
    <source>
        <strain evidence="15">BY</strain>
    </source>
</reference>
<comment type="similarity">
    <text evidence="3">Belongs to the succinate dehydrogenase/fumarate reductase iron-sulfur protein family.</text>
</comment>
<evidence type="ECO:0000313" key="16">
    <source>
        <dbReference type="Proteomes" id="UP000262583"/>
    </source>
</evidence>
<keyword evidence="7" id="KW-0001">2Fe-2S</keyword>
<evidence type="ECO:0000256" key="1">
    <source>
        <dbReference type="ARBA" id="ARBA00001927"/>
    </source>
</evidence>
<evidence type="ECO:0000256" key="9">
    <source>
        <dbReference type="ARBA" id="ARBA00023002"/>
    </source>
</evidence>
<dbReference type="InterPro" id="IPR004489">
    <property type="entry name" value="Succ_DH/fum_Rdtase_Fe-S"/>
</dbReference>
<dbReference type="FunFam" id="3.10.20.30:FF:000018">
    <property type="entry name" value="Succinate dehydrogenase iron-sulfur subunit"/>
    <property type="match status" value="1"/>
</dbReference>
<dbReference type="InterPro" id="IPR009051">
    <property type="entry name" value="Helical_ferredxn"/>
</dbReference>
<dbReference type="Gene3D" id="1.10.1060.10">
    <property type="entry name" value="Alpha-helical ferredoxin"/>
    <property type="match status" value="1"/>
</dbReference>
<dbReference type="InterPro" id="IPR036010">
    <property type="entry name" value="2Fe-2S_ferredoxin-like_sf"/>
</dbReference>
<sequence>MTAAIVGADSTSSQNSQRTHIRVVIQRQDDAASSAYWQRFRIPYRPQMNVISVLQEIQLNPVTEDGQKTTPVVWDCNCLEEVCGACSMLINGKPRQACSALVDKLPDPIVLQPLSKFPVIRDLVVDRSFMFESLKRVKAWIPIDGMYDIGPGPRMAEEIRERMYELAKCMTCGCCLEACPQVNARSNFIGPAAISQVRLFNSHPTGKMHASARLEALMGPGGLHDCGNAQNCVQVCPKNIPLTDSIADMGRAVTAHAVKRLLDF</sequence>
<evidence type="ECO:0000256" key="3">
    <source>
        <dbReference type="ARBA" id="ARBA00009433"/>
    </source>
</evidence>
<dbReference type="PROSITE" id="PS51379">
    <property type="entry name" value="4FE4S_FER_2"/>
    <property type="match status" value="1"/>
</dbReference>
<dbReference type="GO" id="GO:0008177">
    <property type="term" value="F:succinate dehydrogenase (quinone) activity"/>
    <property type="evidence" value="ECO:0007669"/>
    <property type="project" value="UniProtKB-EC"/>
</dbReference>
<dbReference type="GO" id="GO:0046872">
    <property type="term" value="F:metal ion binding"/>
    <property type="evidence" value="ECO:0007669"/>
    <property type="project" value="UniProtKB-KW"/>
</dbReference>
<dbReference type="AlphaFoldDB" id="A0A2Z4Y302"/>
<evidence type="ECO:0000256" key="13">
    <source>
        <dbReference type="ARBA" id="ARBA00034078"/>
    </source>
</evidence>
<evidence type="ECO:0000313" key="15">
    <source>
        <dbReference type="EMBL" id="AXA35286.1"/>
    </source>
</evidence>
<dbReference type="InterPro" id="IPR025192">
    <property type="entry name" value="Succ_DH/fum_Rdtase_N"/>
</dbReference>
<keyword evidence="11" id="KW-0411">Iron-sulfur</keyword>
<evidence type="ECO:0000256" key="11">
    <source>
        <dbReference type="ARBA" id="ARBA00023014"/>
    </source>
</evidence>
<dbReference type="NCBIfam" id="NF006391">
    <property type="entry name" value="PRK08640.1"/>
    <property type="match status" value="1"/>
</dbReference>
<dbReference type="PANTHER" id="PTHR11921">
    <property type="entry name" value="SUCCINATE DEHYDROGENASE IRON-SULFUR PROTEIN"/>
    <property type="match status" value="1"/>
</dbReference>
<dbReference type="GO" id="GO:0051537">
    <property type="term" value="F:2 iron, 2 sulfur cluster binding"/>
    <property type="evidence" value="ECO:0007669"/>
    <property type="project" value="UniProtKB-KW"/>
</dbReference>
<dbReference type="PANTHER" id="PTHR11921:SF29">
    <property type="entry name" value="SUCCINATE DEHYDROGENASE [UBIQUINONE] IRON-SULFUR SUBUNIT, MITOCHONDRIAL"/>
    <property type="match status" value="1"/>
</dbReference>